<dbReference type="Proteomes" id="UP000050265">
    <property type="component" value="Unassembled WGS sequence"/>
</dbReference>
<sequence length="139" mass="15574">MDKLKILAEMLRGPGLAMEGLDASPEEAAAQVAERFPGKPYCVVQDWVVFDLEMPDQVRDGLADMGQYPMMVVFLDMVHDTLSRYPIGGWARTAPMESFSESRFFETEDSVYVLIGPGQRRRATLSSIIRLPTGMDLIQ</sequence>
<comment type="caution">
    <text evidence="2">The sequence shown here is derived from an EMBL/GenBank/DDBJ whole genome shotgun (WGS) entry which is preliminary data.</text>
</comment>
<name>A0A0P9TFR1_PSEAV</name>
<protein>
    <recommendedName>
        <fullName evidence="1">DUF6957 domain-containing protein</fullName>
    </recommendedName>
</protein>
<organism evidence="2 3">
    <name type="scientific">Pseudomonas amygdali pv. lachrymans</name>
    <name type="common">Pseudomonas syringae pv. lachrymans</name>
    <dbReference type="NCBI Taxonomy" id="53707"/>
    <lineage>
        <taxon>Bacteria</taxon>
        <taxon>Pseudomonadati</taxon>
        <taxon>Pseudomonadota</taxon>
        <taxon>Gammaproteobacteria</taxon>
        <taxon>Pseudomonadales</taxon>
        <taxon>Pseudomonadaceae</taxon>
        <taxon>Pseudomonas</taxon>
        <taxon>Pseudomonas amygdali</taxon>
    </lineage>
</organism>
<gene>
    <name evidence="2" type="ORF">ALO35_200151</name>
</gene>
<evidence type="ECO:0000259" key="1">
    <source>
        <dbReference type="Pfam" id="PF22275"/>
    </source>
</evidence>
<dbReference type="PATRIC" id="fig|53707.9.peg.6531"/>
<dbReference type="EMBL" id="LJQP01000172">
    <property type="protein sequence ID" value="KPX71398.1"/>
    <property type="molecule type" value="Genomic_DNA"/>
</dbReference>
<reference evidence="2 3" key="1">
    <citation type="submission" date="2015-09" db="EMBL/GenBank/DDBJ databases">
        <title>Genome announcement of multiple Pseudomonas syringae strains.</title>
        <authorList>
            <person name="Thakur S."/>
            <person name="Wang P.W."/>
            <person name="Gong Y."/>
            <person name="Weir B.S."/>
            <person name="Guttman D.S."/>
        </authorList>
    </citation>
    <scope>NUCLEOTIDE SEQUENCE [LARGE SCALE GENOMIC DNA]</scope>
    <source>
        <strain evidence="2 3">ICMP3507</strain>
    </source>
</reference>
<evidence type="ECO:0000313" key="3">
    <source>
        <dbReference type="Proteomes" id="UP000050265"/>
    </source>
</evidence>
<dbReference type="InterPro" id="IPR054232">
    <property type="entry name" value="DUF6957"/>
</dbReference>
<dbReference type="AlphaFoldDB" id="A0A0P9TFR1"/>
<dbReference type="Pfam" id="PF22275">
    <property type="entry name" value="DUF6957"/>
    <property type="match status" value="1"/>
</dbReference>
<feature type="domain" description="DUF6957" evidence="1">
    <location>
        <begin position="20"/>
        <end position="129"/>
    </location>
</feature>
<evidence type="ECO:0000313" key="2">
    <source>
        <dbReference type="EMBL" id="KPX71398.1"/>
    </source>
</evidence>
<proteinExistence type="predicted"/>
<accession>A0A0P9TFR1</accession>